<dbReference type="Proteomes" id="UP000814128">
    <property type="component" value="Unassembled WGS sequence"/>
</dbReference>
<reference evidence="1" key="2">
    <citation type="journal article" date="2022" name="New Phytol.">
        <title>Evolutionary transition to the ectomycorrhizal habit in the genomes of a hyperdiverse lineage of mushroom-forming fungi.</title>
        <authorList>
            <person name="Looney B."/>
            <person name="Miyauchi S."/>
            <person name="Morin E."/>
            <person name="Drula E."/>
            <person name="Courty P.E."/>
            <person name="Kohler A."/>
            <person name="Kuo A."/>
            <person name="LaButti K."/>
            <person name="Pangilinan J."/>
            <person name="Lipzen A."/>
            <person name="Riley R."/>
            <person name="Andreopoulos W."/>
            <person name="He G."/>
            <person name="Johnson J."/>
            <person name="Nolan M."/>
            <person name="Tritt A."/>
            <person name="Barry K.W."/>
            <person name="Grigoriev I.V."/>
            <person name="Nagy L.G."/>
            <person name="Hibbett D."/>
            <person name="Henrissat B."/>
            <person name="Matheny P.B."/>
            <person name="Labbe J."/>
            <person name="Martin F.M."/>
        </authorList>
    </citation>
    <scope>NUCLEOTIDE SEQUENCE</scope>
    <source>
        <strain evidence="1">EC-137</strain>
    </source>
</reference>
<protein>
    <submittedName>
        <fullName evidence="1">Mini-chromosome maintenance replisome factor-domain-containing protein</fullName>
    </submittedName>
</protein>
<accession>A0ACB8QJA2</accession>
<reference evidence="1" key="1">
    <citation type="submission" date="2021-02" db="EMBL/GenBank/DDBJ databases">
        <authorList>
            <consortium name="DOE Joint Genome Institute"/>
            <person name="Ahrendt S."/>
            <person name="Looney B.P."/>
            <person name="Miyauchi S."/>
            <person name="Morin E."/>
            <person name="Drula E."/>
            <person name="Courty P.E."/>
            <person name="Chicoki N."/>
            <person name="Fauchery L."/>
            <person name="Kohler A."/>
            <person name="Kuo A."/>
            <person name="Labutti K."/>
            <person name="Pangilinan J."/>
            <person name="Lipzen A."/>
            <person name="Riley R."/>
            <person name="Andreopoulos W."/>
            <person name="He G."/>
            <person name="Johnson J."/>
            <person name="Barry K.W."/>
            <person name="Grigoriev I.V."/>
            <person name="Nagy L."/>
            <person name="Hibbett D."/>
            <person name="Henrissat B."/>
            <person name="Matheny P.B."/>
            <person name="Labbe J."/>
            <person name="Martin F."/>
        </authorList>
    </citation>
    <scope>NUCLEOTIDE SEQUENCE</scope>
    <source>
        <strain evidence="1">EC-137</strain>
    </source>
</reference>
<evidence type="ECO:0000313" key="1">
    <source>
        <dbReference type="EMBL" id="KAI0031901.1"/>
    </source>
</evidence>
<organism evidence="1 2">
    <name type="scientific">Vararia minispora EC-137</name>
    <dbReference type="NCBI Taxonomy" id="1314806"/>
    <lineage>
        <taxon>Eukaryota</taxon>
        <taxon>Fungi</taxon>
        <taxon>Dikarya</taxon>
        <taxon>Basidiomycota</taxon>
        <taxon>Agaricomycotina</taxon>
        <taxon>Agaricomycetes</taxon>
        <taxon>Russulales</taxon>
        <taxon>Lachnocladiaceae</taxon>
        <taxon>Vararia</taxon>
    </lineage>
</organism>
<name>A0ACB8QJA2_9AGAM</name>
<comment type="caution">
    <text evidence="1">The sequence shown here is derived from an EMBL/GenBank/DDBJ whole genome shotgun (WGS) entry which is preliminary data.</text>
</comment>
<proteinExistence type="predicted"/>
<gene>
    <name evidence="1" type="ORF">K488DRAFT_78784</name>
</gene>
<keyword evidence="2" id="KW-1185">Reference proteome</keyword>
<evidence type="ECO:0000313" key="2">
    <source>
        <dbReference type="Proteomes" id="UP000814128"/>
    </source>
</evidence>
<dbReference type="EMBL" id="MU273563">
    <property type="protein sequence ID" value="KAI0031901.1"/>
    <property type="molecule type" value="Genomic_DNA"/>
</dbReference>
<sequence>MTSDLPESCLHSPTQSLIDLFETAQEGLSKDFPAVVAQHFSSVFKSAEAFAKIPALSTVAPPESFQDGSIVRFRAMVQDTSLSPEMYLCKFKSGKCGGWGIRDASGETDDASDIAHTDLRECSIFWAVSVPGECKWYADLHDRSGATEALRRSPSSVPQGLRLTNPHKYPIPGEPHIGAQLKIYDMPSDNVLQAGMVADFVGILHSEPWRREDEATDAEQTMAPTLHVLFFRRHDHSFTLHTTNIPFAELRNELITWIAREALGGDEDTAEWALLIAIARMQSYTSVLHPPTLTISHFPSPKNAALAPTLLHILSLLFPLVTHIPLSLDLFNKVPFVPQSKAEDLYSGILQVPSGSTILISEGGIREGKLVEQGVLNVMAVQDVMSSQSLPYKFPFSDFHFPVDFSFVILAEGSKSVFLKTDITIPLKASASTDLYKPESQITIPPPEKLDMFRYLVSSAKTGKIKFIEDEFIEERRLDKNTSPDDLKRSIMMARLSGLMLHEPDLSIDIWKRAKDLDKRRLARLHL</sequence>